<comment type="caution">
    <text evidence="3">The sequence shown here is derived from an EMBL/GenBank/DDBJ whole genome shotgun (WGS) entry which is preliminary data.</text>
</comment>
<proteinExistence type="inferred from homology"/>
<dbReference type="InterPro" id="IPR000834">
    <property type="entry name" value="Peptidase_M14"/>
</dbReference>
<comment type="similarity">
    <text evidence="1">Belongs to the peptidase M14 family.</text>
</comment>
<dbReference type="PROSITE" id="PS52035">
    <property type="entry name" value="PEPTIDASE_M14"/>
    <property type="match status" value="1"/>
</dbReference>
<dbReference type="GO" id="GO:0006508">
    <property type="term" value="P:proteolysis"/>
    <property type="evidence" value="ECO:0007669"/>
    <property type="project" value="InterPro"/>
</dbReference>
<gene>
    <name evidence="3" type="ORF">G0Q06_07040</name>
</gene>
<dbReference type="Pfam" id="PF00246">
    <property type="entry name" value="Peptidase_M14"/>
    <property type="match status" value="1"/>
</dbReference>
<dbReference type="RefSeq" id="WP_163963888.1">
    <property type="nucleotide sequence ID" value="NZ_JAAGNX010000002.1"/>
</dbReference>
<dbReference type="Proteomes" id="UP000478417">
    <property type="component" value="Unassembled WGS sequence"/>
</dbReference>
<dbReference type="EMBL" id="JAAGNX010000002">
    <property type="protein sequence ID" value="NDV62198.1"/>
    <property type="molecule type" value="Genomic_DNA"/>
</dbReference>
<dbReference type="Gene3D" id="3.40.630.10">
    <property type="entry name" value="Zn peptidases"/>
    <property type="match status" value="1"/>
</dbReference>
<feature type="domain" description="Peptidase M14" evidence="2">
    <location>
        <begin position="62"/>
        <end position="320"/>
    </location>
</feature>
<sequence>MKAFLELIKGLPLCVFPGLLFGYTAPGPEVEDGYYRDPSGLTERWFPKPEKELRTPGAKTGRWSTVEEVYAALDELALEREDLEVREVGESLLGVPIRALFQTSPSPDAVTVLVQARVHGNEPASTEGALELAYELARGDLAELDMNIIILPVLNPEGAREMRRRTGTDIDPNRDYILHKSGSIRAVYRLMREYDPEVVMDMHEHDAYAWPYDLMTIGPNNPNIPEDILSFTNGVVIGGMKKAFDAAGLHLGPYRLLDFQEDGVRVRESATTFVSEKNALAMAGRISLLTEGRGIGLGTQHFHRRTFTQYTAARSVLETVAENQDEIRRIVAEARNTITSGKDDWVLRVDPVKVPSTHELVNAETFGTEAVETTYWERTKGTVVDIQKRPAAYVLHASEAALADRLRRFGLEMTTLNKETAITVETLSVDTFNPGSAVLYGGELLRSDGAPVRPAVLRNHEISMDVKTQNRMFPQGSWIVSTAQPNALYLITLEPRCLSGFASLGFWGNQLDSGFEFPVYRLMDQGVHNDHDNHASDHRD</sequence>
<evidence type="ECO:0000259" key="2">
    <source>
        <dbReference type="PROSITE" id="PS52035"/>
    </source>
</evidence>
<feature type="active site" description="Proton donor/acceptor" evidence="1">
    <location>
        <position position="291"/>
    </location>
</feature>
<organism evidence="3 4">
    <name type="scientific">Oceanipulchritudo coccoides</name>
    <dbReference type="NCBI Taxonomy" id="2706888"/>
    <lineage>
        <taxon>Bacteria</taxon>
        <taxon>Pseudomonadati</taxon>
        <taxon>Verrucomicrobiota</taxon>
        <taxon>Opitutia</taxon>
        <taxon>Puniceicoccales</taxon>
        <taxon>Oceanipulchritudinaceae</taxon>
        <taxon>Oceanipulchritudo</taxon>
    </lineage>
</organism>
<dbReference type="AlphaFoldDB" id="A0A6B2LZV3"/>
<dbReference type="GO" id="GO:0008270">
    <property type="term" value="F:zinc ion binding"/>
    <property type="evidence" value="ECO:0007669"/>
    <property type="project" value="InterPro"/>
</dbReference>
<dbReference type="SUPFAM" id="SSF53187">
    <property type="entry name" value="Zn-dependent exopeptidases"/>
    <property type="match status" value="1"/>
</dbReference>
<evidence type="ECO:0000256" key="1">
    <source>
        <dbReference type="PROSITE-ProRule" id="PRU01379"/>
    </source>
</evidence>
<evidence type="ECO:0000313" key="4">
    <source>
        <dbReference type="Proteomes" id="UP000478417"/>
    </source>
</evidence>
<dbReference type="SMART" id="SM00631">
    <property type="entry name" value="Zn_pept"/>
    <property type="match status" value="1"/>
</dbReference>
<accession>A0A6B2LZV3</accession>
<keyword evidence="4" id="KW-1185">Reference proteome</keyword>
<evidence type="ECO:0000313" key="3">
    <source>
        <dbReference type="EMBL" id="NDV62198.1"/>
    </source>
</evidence>
<protein>
    <recommendedName>
        <fullName evidence="2">Peptidase M14 domain-containing protein</fullName>
    </recommendedName>
</protein>
<reference evidence="3 4" key="1">
    <citation type="submission" date="2020-02" db="EMBL/GenBank/DDBJ databases">
        <title>Albibacoteraceae fam. nov., the first described family within the subdivision 4 Verrucomicrobia.</title>
        <authorList>
            <person name="Xi F."/>
        </authorList>
    </citation>
    <scope>NUCLEOTIDE SEQUENCE [LARGE SCALE GENOMIC DNA]</scope>
    <source>
        <strain evidence="3 4">CK1056</strain>
    </source>
</reference>
<name>A0A6B2LZV3_9BACT</name>
<dbReference type="GO" id="GO:0004181">
    <property type="term" value="F:metallocarboxypeptidase activity"/>
    <property type="evidence" value="ECO:0007669"/>
    <property type="project" value="InterPro"/>
</dbReference>